<dbReference type="EMBL" id="QTSX02003117">
    <property type="protein sequence ID" value="KAJ9071736.1"/>
    <property type="molecule type" value="Genomic_DNA"/>
</dbReference>
<gene>
    <name evidence="1" type="ORF">DSO57_1034037</name>
</gene>
<name>A0ACC2TBA0_9FUNG</name>
<proteinExistence type="predicted"/>
<organism evidence="1 2">
    <name type="scientific">Entomophthora muscae</name>
    <dbReference type="NCBI Taxonomy" id="34485"/>
    <lineage>
        <taxon>Eukaryota</taxon>
        <taxon>Fungi</taxon>
        <taxon>Fungi incertae sedis</taxon>
        <taxon>Zoopagomycota</taxon>
        <taxon>Entomophthoromycotina</taxon>
        <taxon>Entomophthoromycetes</taxon>
        <taxon>Entomophthorales</taxon>
        <taxon>Entomophthoraceae</taxon>
        <taxon>Entomophthora</taxon>
    </lineage>
</organism>
<evidence type="ECO:0000313" key="1">
    <source>
        <dbReference type="EMBL" id="KAJ9071736.1"/>
    </source>
</evidence>
<sequence>MQTMTVYYFIGYIIGSAKAYFTVNEVVTGKVNIYNEMVLDDGILWRGKRLNFTEYHVHTKLNRLPHLCVPYFDDPRLIRVCTELIGVYYSWKPAQPISKNITCSSSVTCKVHPTLQIVQCPDAVPTPTYRFDYTEILPDSGLRFSDSDCLGYDPKISALLEPNVTGTLWFKQLHVTFQFVVTYDDPGTSFSRTKQILNINFPAKSPQGTLDGVHGIWK</sequence>
<reference evidence="1" key="1">
    <citation type="submission" date="2022-04" db="EMBL/GenBank/DDBJ databases">
        <title>Genome of the entomopathogenic fungus Entomophthora muscae.</title>
        <authorList>
            <person name="Elya C."/>
            <person name="Lovett B.R."/>
            <person name="Lee E."/>
            <person name="Macias A.M."/>
            <person name="Hajek A.E."/>
            <person name="De Bivort B.L."/>
            <person name="Kasson M.T."/>
            <person name="De Fine Licht H.H."/>
            <person name="Stajich J.E."/>
        </authorList>
    </citation>
    <scope>NUCLEOTIDE SEQUENCE</scope>
    <source>
        <strain evidence="1">Berkeley</strain>
    </source>
</reference>
<dbReference type="Proteomes" id="UP001165960">
    <property type="component" value="Unassembled WGS sequence"/>
</dbReference>
<comment type="caution">
    <text evidence="1">The sequence shown here is derived from an EMBL/GenBank/DDBJ whole genome shotgun (WGS) entry which is preliminary data.</text>
</comment>
<keyword evidence="2" id="KW-1185">Reference proteome</keyword>
<evidence type="ECO:0000313" key="2">
    <source>
        <dbReference type="Proteomes" id="UP001165960"/>
    </source>
</evidence>
<protein>
    <submittedName>
        <fullName evidence="1">Uncharacterized protein</fullName>
    </submittedName>
</protein>
<accession>A0ACC2TBA0</accession>